<gene>
    <name evidence="7" type="ORF">HZS55_01820</name>
</gene>
<organism evidence="7 8">
    <name type="scientific">Halosimplex rubrum</name>
    <dbReference type="NCBI Taxonomy" id="869889"/>
    <lineage>
        <taxon>Archaea</taxon>
        <taxon>Methanobacteriati</taxon>
        <taxon>Methanobacteriota</taxon>
        <taxon>Stenosarchaea group</taxon>
        <taxon>Halobacteria</taxon>
        <taxon>Halobacteriales</taxon>
        <taxon>Haloarculaceae</taxon>
        <taxon>Halosimplex</taxon>
    </lineage>
</organism>
<dbReference type="PANTHER" id="PTHR30213:SF0">
    <property type="entry name" value="UPF0761 MEMBRANE PROTEIN YIHY"/>
    <property type="match status" value="1"/>
</dbReference>
<dbReference type="NCBIfam" id="TIGR00765">
    <property type="entry name" value="yihY_not_rbn"/>
    <property type="match status" value="1"/>
</dbReference>
<feature type="transmembrane region" description="Helical" evidence="6">
    <location>
        <begin position="94"/>
        <end position="116"/>
    </location>
</feature>
<dbReference type="GO" id="GO:0005886">
    <property type="term" value="C:plasma membrane"/>
    <property type="evidence" value="ECO:0007669"/>
    <property type="project" value="UniProtKB-SubCell"/>
</dbReference>
<feature type="transmembrane region" description="Helical" evidence="6">
    <location>
        <begin position="142"/>
        <end position="163"/>
    </location>
</feature>
<dbReference type="GeneID" id="56076561"/>
<keyword evidence="5 6" id="KW-0472">Membrane</keyword>
<feature type="transmembrane region" description="Helical" evidence="6">
    <location>
        <begin position="246"/>
        <end position="266"/>
    </location>
</feature>
<dbReference type="OrthoDB" id="202693at2157"/>
<keyword evidence="3 6" id="KW-0812">Transmembrane</keyword>
<feature type="transmembrane region" description="Helical" evidence="6">
    <location>
        <begin position="204"/>
        <end position="226"/>
    </location>
</feature>
<evidence type="ECO:0000313" key="8">
    <source>
        <dbReference type="Proteomes" id="UP000509667"/>
    </source>
</evidence>
<evidence type="ECO:0000256" key="5">
    <source>
        <dbReference type="ARBA" id="ARBA00023136"/>
    </source>
</evidence>
<evidence type="ECO:0000313" key="7">
    <source>
        <dbReference type="EMBL" id="QLH76117.1"/>
    </source>
</evidence>
<sequence length="287" mass="29054">MQPESVGERARAGGREAVAVGRAVVALVREREVTFLAAGIAYYAFVSLLPALLLLLVVASTLGGPELAAEVVAATGSALSPVGQDLVRSTLVDAAGATPATLVGVALLAWSTLKVFRGLDIAFSRIYGTEAAESMVGKVRDAAVALGAVGFGLAALVGVGVAVSYAGVALAGSLGTVALVVVLSVVFFPLFVIFPDTDADLREALPGTVFAAVGWTLLGTGFRLYAGMAGQFDVYGVLGVVLLLVTWYYAGATVLLVGAAVNAVLADRGRRTTNTKGEPGDSGGTRP</sequence>
<feature type="transmembrane region" description="Helical" evidence="6">
    <location>
        <begin position="169"/>
        <end position="192"/>
    </location>
</feature>
<keyword evidence="4 6" id="KW-1133">Transmembrane helix</keyword>
<dbReference type="PIRSF" id="PIRSF035875">
    <property type="entry name" value="RNase_BN"/>
    <property type="match status" value="1"/>
</dbReference>
<keyword evidence="2" id="KW-1003">Cell membrane</keyword>
<dbReference type="Proteomes" id="UP000509667">
    <property type="component" value="Chromosome"/>
</dbReference>
<evidence type="ECO:0000256" key="6">
    <source>
        <dbReference type="SAM" id="Phobius"/>
    </source>
</evidence>
<evidence type="ECO:0000256" key="2">
    <source>
        <dbReference type="ARBA" id="ARBA00022475"/>
    </source>
</evidence>
<dbReference type="KEGG" id="hrr:HZS55_01820"/>
<dbReference type="AlphaFoldDB" id="A0A7D5NYD1"/>
<evidence type="ECO:0000256" key="3">
    <source>
        <dbReference type="ARBA" id="ARBA00022692"/>
    </source>
</evidence>
<keyword evidence="8" id="KW-1185">Reference proteome</keyword>
<dbReference type="PANTHER" id="PTHR30213">
    <property type="entry name" value="INNER MEMBRANE PROTEIN YHJD"/>
    <property type="match status" value="1"/>
</dbReference>
<protein>
    <submittedName>
        <fullName evidence="7">YihY/virulence factor BrkB family protein</fullName>
    </submittedName>
</protein>
<accession>A0A7D5NYD1</accession>
<evidence type="ECO:0000256" key="4">
    <source>
        <dbReference type="ARBA" id="ARBA00022989"/>
    </source>
</evidence>
<dbReference type="RefSeq" id="WP_179910061.1">
    <property type="nucleotide sequence ID" value="NZ_CP058910.1"/>
</dbReference>
<feature type="transmembrane region" description="Helical" evidence="6">
    <location>
        <begin position="35"/>
        <end position="59"/>
    </location>
</feature>
<name>A0A7D5NYD1_9EURY</name>
<dbReference type="EMBL" id="CP058910">
    <property type="protein sequence ID" value="QLH76117.1"/>
    <property type="molecule type" value="Genomic_DNA"/>
</dbReference>
<proteinExistence type="predicted"/>
<dbReference type="Pfam" id="PF03631">
    <property type="entry name" value="Virul_fac_BrkB"/>
    <property type="match status" value="1"/>
</dbReference>
<evidence type="ECO:0000256" key="1">
    <source>
        <dbReference type="ARBA" id="ARBA00004651"/>
    </source>
</evidence>
<reference evidence="7 8" key="1">
    <citation type="submission" date="2020-07" db="EMBL/GenBank/DDBJ databases">
        <title>Halosimplex pelagicum sp. nov. and Halosimplex rubrum sp. nov., isolated from salted brown alga Laminaria, and emended description of the genus Halosimplex.</title>
        <authorList>
            <person name="Cui H."/>
        </authorList>
    </citation>
    <scope>NUCLEOTIDE SEQUENCE [LARGE SCALE GENOMIC DNA]</scope>
    <source>
        <strain evidence="7 8">R27</strain>
    </source>
</reference>
<comment type="subcellular location">
    <subcellularLocation>
        <location evidence="1">Cell membrane</location>
        <topology evidence="1">Multi-pass membrane protein</topology>
    </subcellularLocation>
</comment>
<dbReference type="InterPro" id="IPR017039">
    <property type="entry name" value="Virul_fac_BrkB"/>
</dbReference>